<reference evidence="2" key="1">
    <citation type="submission" date="2023-06" db="EMBL/GenBank/DDBJ databases">
        <title>Genome-scale phylogeny and comparative genomics of the fungal order Sordariales.</title>
        <authorList>
            <consortium name="Lawrence Berkeley National Laboratory"/>
            <person name="Hensen N."/>
            <person name="Bonometti L."/>
            <person name="Westerberg I."/>
            <person name="Brannstrom I.O."/>
            <person name="Guillou S."/>
            <person name="Cros-Aarteil S."/>
            <person name="Calhoun S."/>
            <person name="Haridas S."/>
            <person name="Kuo A."/>
            <person name="Mondo S."/>
            <person name="Pangilinan J."/>
            <person name="Riley R."/>
            <person name="Labutti K."/>
            <person name="Andreopoulos B."/>
            <person name="Lipzen A."/>
            <person name="Chen C."/>
            <person name="Yanf M."/>
            <person name="Daum C."/>
            <person name="Ng V."/>
            <person name="Clum A."/>
            <person name="Steindorff A."/>
            <person name="Ohm R."/>
            <person name="Martin F."/>
            <person name="Silar P."/>
            <person name="Natvig D."/>
            <person name="Lalanne C."/>
            <person name="Gautier V."/>
            <person name="Ament-Velasquez S.L."/>
            <person name="Kruys A."/>
            <person name="Hutchinson M.I."/>
            <person name="Powell A.J."/>
            <person name="Barry K."/>
            <person name="Miller A.N."/>
            <person name="Grigoriev I.V."/>
            <person name="Debuchy R."/>
            <person name="Gladieux P."/>
            <person name="Thoren M.H."/>
            <person name="Johannesson H."/>
        </authorList>
    </citation>
    <scope>NUCLEOTIDE SEQUENCE</scope>
    <source>
        <strain evidence="2">SMH2532-1</strain>
    </source>
</reference>
<feature type="transmembrane region" description="Helical" evidence="1">
    <location>
        <begin position="42"/>
        <end position="60"/>
    </location>
</feature>
<sequence length="142" mass="15146">MLGKALLTVDAIGLLLGAPIADMSHSHIYNDRWPPHAKFHCGQTITLSVILGLGTLFFTWRSSFLSRSTPAPVAARVARDSLHAAVFTGTIYWLAGLAAVLFPGSAGIDPEFGPPETFPQAPVFTAFAGLAVLGWAYETLLH</sequence>
<dbReference type="AlphaFoldDB" id="A0AA40CL46"/>
<evidence type="ECO:0000256" key="1">
    <source>
        <dbReference type="SAM" id="Phobius"/>
    </source>
</evidence>
<proteinExistence type="predicted"/>
<dbReference type="EMBL" id="JAULSV010000005">
    <property type="protein sequence ID" value="KAK0642936.1"/>
    <property type="molecule type" value="Genomic_DNA"/>
</dbReference>
<keyword evidence="1" id="KW-0472">Membrane</keyword>
<keyword evidence="1" id="KW-1133">Transmembrane helix</keyword>
<name>A0AA40CL46_9PEZI</name>
<keyword evidence="1" id="KW-0812">Transmembrane</keyword>
<evidence type="ECO:0000313" key="3">
    <source>
        <dbReference type="Proteomes" id="UP001174936"/>
    </source>
</evidence>
<gene>
    <name evidence="2" type="ORF">B0T16DRAFT_174261</name>
</gene>
<dbReference type="Proteomes" id="UP001174936">
    <property type="component" value="Unassembled WGS sequence"/>
</dbReference>
<accession>A0AA40CL46</accession>
<organism evidence="2 3">
    <name type="scientific">Cercophora newfieldiana</name>
    <dbReference type="NCBI Taxonomy" id="92897"/>
    <lineage>
        <taxon>Eukaryota</taxon>
        <taxon>Fungi</taxon>
        <taxon>Dikarya</taxon>
        <taxon>Ascomycota</taxon>
        <taxon>Pezizomycotina</taxon>
        <taxon>Sordariomycetes</taxon>
        <taxon>Sordariomycetidae</taxon>
        <taxon>Sordariales</taxon>
        <taxon>Lasiosphaeriaceae</taxon>
        <taxon>Cercophora</taxon>
    </lineage>
</organism>
<feature type="transmembrane region" description="Helical" evidence="1">
    <location>
        <begin position="122"/>
        <end position="141"/>
    </location>
</feature>
<comment type="caution">
    <text evidence="2">The sequence shown here is derived from an EMBL/GenBank/DDBJ whole genome shotgun (WGS) entry which is preliminary data.</text>
</comment>
<keyword evidence="3" id="KW-1185">Reference proteome</keyword>
<dbReference type="Pfam" id="PF20345">
    <property type="entry name" value="DUF6640"/>
    <property type="match status" value="1"/>
</dbReference>
<evidence type="ECO:0000313" key="2">
    <source>
        <dbReference type="EMBL" id="KAK0642936.1"/>
    </source>
</evidence>
<protein>
    <submittedName>
        <fullName evidence="2">Uncharacterized protein</fullName>
    </submittedName>
</protein>
<feature type="transmembrane region" description="Helical" evidence="1">
    <location>
        <begin position="81"/>
        <end position="102"/>
    </location>
</feature>
<dbReference type="InterPro" id="IPR046580">
    <property type="entry name" value="DUF6640"/>
</dbReference>